<name>A0ABW9FYC9_9NOCA</name>
<dbReference type="InterPro" id="IPR011701">
    <property type="entry name" value="MFS"/>
</dbReference>
<keyword evidence="6 8" id="KW-1133">Transmembrane helix</keyword>
<feature type="transmembrane region" description="Helical" evidence="8">
    <location>
        <begin position="314"/>
        <end position="335"/>
    </location>
</feature>
<proteinExistence type="inferred from homology"/>
<feature type="transmembrane region" description="Helical" evidence="8">
    <location>
        <begin position="281"/>
        <end position="302"/>
    </location>
</feature>
<dbReference type="PRINTS" id="PR01036">
    <property type="entry name" value="TCRTETB"/>
</dbReference>
<dbReference type="CDD" id="cd17503">
    <property type="entry name" value="MFS_LmrB_MDR_like"/>
    <property type="match status" value="1"/>
</dbReference>
<dbReference type="Proteomes" id="UP001629744">
    <property type="component" value="Unassembled WGS sequence"/>
</dbReference>
<feature type="transmembrane region" description="Helical" evidence="8">
    <location>
        <begin position="371"/>
        <end position="398"/>
    </location>
</feature>
<feature type="transmembrane region" description="Helical" evidence="8">
    <location>
        <begin position="93"/>
        <end position="112"/>
    </location>
</feature>
<keyword evidence="3" id="KW-0813">Transport</keyword>
<evidence type="ECO:0000256" key="8">
    <source>
        <dbReference type="SAM" id="Phobius"/>
    </source>
</evidence>
<evidence type="ECO:0000256" key="1">
    <source>
        <dbReference type="ARBA" id="ARBA00004651"/>
    </source>
</evidence>
<protein>
    <submittedName>
        <fullName evidence="10">DHA2 family efflux MFS transporter permease subunit</fullName>
    </submittedName>
</protein>
<evidence type="ECO:0000256" key="5">
    <source>
        <dbReference type="ARBA" id="ARBA00022692"/>
    </source>
</evidence>
<evidence type="ECO:0000256" key="3">
    <source>
        <dbReference type="ARBA" id="ARBA00022448"/>
    </source>
</evidence>
<dbReference type="EMBL" id="JBDLNU010000005">
    <property type="protein sequence ID" value="MFM1730347.1"/>
    <property type="molecule type" value="Genomic_DNA"/>
</dbReference>
<gene>
    <name evidence="10" type="ORF">ABEU19_003875</name>
</gene>
<feature type="transmembrane region" description="Helical" evidence="8">
    <location>
        <begin position="472"/>
        <end position="494"/>
    </location>
</feature>
<keyword evidence="4" id="KW-1003">Cell membrane</keyword>
<organism evidence="10 11">
    <name type="scientific">Prescottella soli</name>
    <dbReference type="NCBI Taxonomy" id="1543852"/>
    <lineage>
        <taxon>Bacteria</taxon>
        <taxon>Bacillati</taxon>
        <taxon>Actinomycetota</taxon>
        <taxon>Actinomycetes</taxon>
        <taxon>Mycobacteriales</taxon>
        <taxon>Nocardiaceae</taxon>
        <taxon>Prescottella</taxon>
    </lineage>
</organism>
<dbReference type="PROSITE" id="PS50850">
    <property type="entry name" value="MFS"/>
    <property type="match status" value="1"/>
</dbReference>
<evidence type="ECO:0000313" key="10">
    <source>
        <dbReference type="EMBL" id="MFM1730347.1"/>
    </source>
</evidence>
<comment type="caution">
    <text evidence="10">The sequence shown here is derived from an EMBL/GenBank/DDBJ whole genome shotgun (WGS) entry which is preliminary data.</text>
</comment>
<dbReference type="InterPro" id="IPR036259">
    <property type="entry name" value="MFS_trans_sf"/>
</dbReference>
<keyword evidence="7 8" id="KW-0472">Membrane</keyword>
<dbReference type="InterPro" id="IPR020846">
    <property type="entry name" value="MFS_dom"/>
</dbReference>
<dbReference type="SUPFAM" id="SSF103473">
    <property type="entry name" value="MFS general substrate transporter"/>
    <property type="match status" value="1"/>
</dbReference>
<sequence>MTTPNSTTGPQPGAPESDKIDGAVLKIASVVVLGAIMSILDVTVVSVAVPTFIETFDTTYAVVAWTMTAYTLALATVIPITGWAADRFGTKRLYMSALVLFVVGSVLCAFAWNIESLIAFRVIQGFGGGMLMPLGMTIMTRAAGPERVGRVMAVLGIPMLLGPICGPILGGWLIDAASWHWIFLINLPVGIVALTAAFKLLPKDKPSPSQAFDFVGMLLLSPGLALFLFGVSSIPETGTIASARVLVSAGIGLVLIIGFVFHALRKDHPLIDLRLFKNRQLTVAVLTTSTFIVAFMGAGLLFPSYFIQVRGESTLAAGLLLAPQGIGAMVTMPIAGRLVDKIGPGKIVLTGLPLIALGMFSFTQLSSDSPYWLLLGSLFVQGLGMGCTMMPLMTAAMVTLKNEMIARGSTLMNIVQQTAGSIGTATMSVILTNQLLDRGLTNETVMAQHFDQVVATEPPGMPEHILGAAAEAFGNTFTVAFVLVLCTLIPAFFLPRRRVTPTTEDVQPVMMH</sequence>
<dbReference type="Gene3D" id="1.20.1720.10">
    <property type="entry name" value="Multidrug resistance protein D"/>
    <property type="match status" value="1"/>
</dbReference>
<feature type="domain" description="Major facilitator superfamily (MFS) profile" evidence="9">
    <location>
        <begin position="27"/>
        <end position="498"/>
    </location>
</feature>
<evidence type="ECO:0000313" key="11">
    <source>
        <dbReference type="Proteomes" id="UP001629744"/>
    </source>
</evidence>
<dbReference type="Pfam" id="PF07690">
    <property type="entry name" value="MFS_1"/>
    <property type="match status" value="1"/>
</dbReference>
<evidence type="ECO:0000256" key="6">
    <source>
        <dbReference type="ARBA" id="ARBA00022989"/>
    </source>
</evidence>
<comment type="similarity">
    <text evidence="2">Belongs to the major facilitator superfamily. EmrB family.</text>
</comment>
<feature type="transmembrane region" description="Helical" evidence="8">
    <location>
        <begin position="347"/>
        <end position="365"/>
    </location>
</feature>
<evidence type="ECO:0000256" key="7">
    <source>
        <dbReference type="ARBA" id="ARBA00023136"/>
    </source>
</evidence>
<dbReference type="PANTHER" id="PTHR42718:SF9">
    <property type="entry name" value="MAJOR FACILITATOR SUPERFAMILY MULTIDRUG TRANSPORTER MFSC"/>
    <property type="match status" value="1"/>
</dbReference>
<dbReference type="Gene3D" id="1.20.1250.20">
    <property type="entry name" value="MFS general substrate transporter like domains"/>
    <property type="match status" value="1"/>
</dbReference>
<dbReference type="PANTHER" id="PTHR42718">
    <property type="entry name" value="MAJOR FACILITATOR SUPERFAMILY MULTIDRUG TRANSPORTER MFSC"/>
    <property type="match status" value="1"/>
</dbReference>
<feature type="transmembrane region" description="Helical" evidence="8">
    <location>
        <begin position="27"/>
        <end position="53"/>
    </location>
</feature>
<evidence type="ECO:0000259" key="9">
    <source>
        <dbReference type="PROSITE" id="PS50850"/>
    </source>
</evidence>
<keyword evidence="11" id="KW-1185">Reference proteome</keyword>
<feature type="transmembrane region" description="Helical" evidence="8">
    <location>
        <begin position="118"/>
        <end position="139"/>
    </location>
</feature>
<evidence type="ECO:0000256" key="4">
    <source>
        <dbReference type="ARBA" id="ARBA00022475"/>
    </source>
</evidence>
<feature type="transmembrane region" description="Helical" evidence="8">
    <location>
        <begin position="214"/>
        <end position="234"/>
    </location>
</feature>
<dbReference type="RefSeq" id="WP_348604166.1">
    <property type="nucleotide sequence ID" value="NZ_CP157276.1"/>
</dbReference>
<comment type="subcellular location">
    <subcellularLocation>
        <location evidence="1">Cell membrane</location>
        <topology evidence="1">Multi-pass membrane protein</topology>
    </subcellularLocation>
</comment>
<evidence type="ECO:0000256" key="2">
    <source>
        <dbReference type="ARBA" id="ARBA00008537"/>
    </source>
</evidence>
<feature type="transmembrane region" description="Helical" evidence="8">
    <location>
        <begin position="240"/>
        <end position="261"/>
    </location>
</feature>
<accession>A0ABW9FYC9</accession>
<keyword evidence="5 8" id="KW-0812">Transmembrane</keyword>
<dbReference type="InterPro" id="IPR004638">
    <property type="entry name" value="EmrB-like"/>
</dbReference>
<feature type="transmembrane region" description="Helical" evidence="8">
    <location>
        <begin position="59"/>
        <end position="81"/>
    </location>
</feature>
<dbReference type="NCBIfam" id="TIGR00711">
    <property type="entry name" value="efflux_EmrB"/>
    <property type="match status" value="1"/>
</dbReference>
<reference evidence="10 11" key="1">
    <citation type="submission" date="2023-11" db="EMBL/GenBank/DDBJ databases">
        <authorList>
            <person name="Val-Calvo J."/>
            <person name="Scortti M."/>
            <person name="Vazquez-Boland J."/>
        </authorList>
    </citation>
    <scope>NUCLEOTIDE SEQUENCE [LARGE SCALE GENOMIC DNA]</scope>
    <source>
        <strain evidence="10 11">DSM 46662</strain>
    </source>
</reference>
<feature type="transmembrane region" description="Helical" evidence="8">
    <location>
        <begin position="151"/>
        <end position="174"/>
    </location>
</feature>
<feature type="transmembrane region" description="Helical" evidence="8">
    <location>
        <begin position="180"/>
        <end position="202"/>
    </location>
</feature>